<dbReference type="InterPro" id="IPR020625">
    <property type="entry name" value="Schiff_base-form_aldolases_AS"/>
</dbReference>
<dbReference type="InterPro" id="IPR002220">
    <property type="entry name" value="DapA-like"/>
</dbReference>
<protein>
    <submittedName>
        <fullName evidence="7">Dihydrodipicolinate synthase family protein</fullName>
    </submittedName>
</protein>
<keyword evidence="2 4" id="KW-0456">Lyase</keyword>
<evidence type="ECO:0000256" key="2">
    <source>
        <dbReference type="ARBA" id="ARBA00023239"/>
    </source>
</evidence>
<feature type="binding site" evidence="6">
    <location>
        <position position="51"/>
    </location>
    <ligand>
        <name>pyruvate</name>
        <dbReference type="ChEBI" id="CHEBI:15361"/>
    </ligand>
</feature>
<evidence type="ECO:0000313" key="8">
    <source>
        <dbReference type="Proteomes" id="UP000253562"/>
    </source>
</evidence>
<dbReference type="PANTHER" id="PTHR12128">
    <property type="entry name" value="DIHYDRODIPICOLINATE SYNTHASE"/>
    <property type="match status" value="1"/>
</dbReference>
<dbReference type="InterPro" id="IPR020624">
    <property type="entry name" value="Schiff_base-form_aldolases_CS"/>
</dbReference>
<evidence type="ECO:0000256" key="1">
    <source>
        <dbReference type="ARBA" id="ARBA00007592"/>
    </source>
</evidence>
<dbReference type="Gene3D" id="3.20.20.70">
    <property type="entry name" value="Aldolase class I"/>
    <property type="match status" value="1"/>
</dbReference>
<dbReference type="PRINTS" id="PR00146">
    <property type="entry name" value="DHPICSNTHASE"/>
</dbReference>
<dbReference type="AlphaFoldDB" id="A0A368KJ87"/>
<evidence type="ECO:0000256" key="4">
    <source>
        <dbReference type="PIRNR" id="PIRNR001365"/>
    </source>
</evidence>
<evidence type="ECO:0000313" key="7">
    <source>
        <dbReference type="EMBL" id="RCS40633.1"/>
    </source>
</evidence>
<dbReference type="OrthoDB" id="9771791at2"/>
<dbReference type="InterPro" id="IPR013785">
    <property type="entry name" value="Aldolase_TIM"/>
</dbReference>
<evidence type="ECO:0000256" key="5">
    <source>
        <dbReference type="PIRSR" id="PIRSR001365-1"/>
    </source>
</evidence>
<dbReference type="PANTHER" id="PTHR12128:SF66">
    <property type="entry name" value="4-HYDROXY-2-OXOGLUTARATE ALDOLASE, MITOCHONDRIAL"/>
    <property type="match status" value="1"/>
</dbReference>
<evidence type="ECO:0000256" key="6">
    <source>
        <dbReference type="PIRSR" id="PIRSR001365-2"/>
    </source>
</evidence>
<dbReference type="SMART" id="SM01130">
    <property type="entry name" value="DHDPS"/>
    <property type="match status" value="1"/>
</dbReference>
<gene>
    <name evidence="7" type="ORF">DTL42_25005</name>
</gene>
<name>A0A368KJ87_9BACT</name>
<reference evidence="7 8" key="1">
    <citation type="submission" date="2018-07" db="EMBL/GenBank/DDBJ databases">
        <title>Comparative genomes isolates from brazilian mangrove.</title>
        <authorList>
            <person name="De Araujo J.E."/>
            <person name="Taketani R.G."/>
            <person name="Silva M.C.P."/>
            <person name="Lourenco M.V."/>
            <person name="Oliveira V.M."/>
            <person name="Andreote F.D."/>
        </authorList>
    </citation>
    <scope>NUCLEOTIDE SEQUENCE [LARGE SCALE GENOMIC DNA]</scope>
    <source>
        <strain evidence="7 8">HEX PRIS-MGV</strain>
    </source>
</reference>
<dbReference type="CDD" id="cd00408">
    <property type="entry name" value="DHDPS-like"/>
    <property type="match status" value="1"/>
</dbReference>
<organism evidence="7 8">
    <name type="scientific">Bremerella cremea</name>
    <dbReference type="NCBI Taxonomy" id="1031537"/>
    <lineage>
        <taxon>Bacteria</taxon>
        <taxon>Pseudomonadati</taxon>
        <taxon>Planctomycetota</taxon>
        <taxon>Planctomycetia</taxon>
        <taxon>Pirellulales</taxon>
        <taxon>Pirellulaceae</taxon>
        <taxon>Bremerella</taxon>
    </lineage>
</organism>
<feature type="active site" description="Schiff-base intermediate with substrate" evidence="5">
    <location>
        <position position="167"/>
    </location>
</feature>
<dbReference type="Pfam" id="PF00701">
    <property type="entry name" value="DHDPS"/>
    <property type="match status" value="1"/>
</dbReference>
<proteinExistence type="inferred from homology"/>
<dbReference type="EMBL" id="QPEX01000046">
    <property type="protein sequence ID" value="RCS40633.1"/>
    <property type="molecule type" value="Genomic_DNA"/>
</dbReference>
<dbReference type="GO" id="GO:0005829">
    <property type="term" value="C:cytosol"/>
    <property type="evidence" value="ECO:0007669"/>
    <property type="project" value="TreeGrafter"/>
</dbReference>
<dbReference type="PIRSF" id="PIRSF001365">
    <property type="entry name" value="DHDPS"/>
    <property type="match status" value="1"/>
</dbReference>
<dbReference type="RefSeq" id="WP_114373491.1">
    <property type="nucleotide sequence ID" value="NZ_QPEX01000046.1"/>
</dbReference>
<feature type="active site" description="Proton donor/acceptor" evidence="5">
    <location>
        <position position="139"/>
    </location>
</feature>
<keyword evidence="3" id="KW-0704">Schiff base</keyword>
<dbReference type="GO" id="GO:0044281">
    <property type="term" value="P:small molecule metabolic process"/>
    <property type="evidence" value="ECO:0007669"/>
    <property type="project" value="UniProtKB-ARBA"/>
</dbReference>
<dbReference type="PROSITE" id="PS00666">
    <property type="entry name" value="DHDPS_2"/>
    <property type="match status" value="1"/>
</dbReference>
<evidence type="ECO:0000256" key="3">
    <source>
        <dbReference type="ARBA" id="ARBA00023270"/>
    </source>
</evidence>
<dbReference type="GO" id="GO:0008840">
    <property type="term" value="F:4-hydroxy-tetrahydrodipicolinate synthase activity"/>
    <property type="evidence" value="ECO:0007669"/>
    <property type="project" value="TreeGrafter"/>
</dbReference>
<sequence length="342" mass="37739">MAPTSQRLSGIFTPNIVPLDANGDINEAELRRYVDWLIDKGVHGLYPNGSTGEFLRFTVEERRRIIEIIADQTRGRVPILAGAAEANVKETLKACEAYHELGCRAVAIVSPFYFKLSPSAVYAYFKEIGDNSPIDVTLYNIPMFASPIDVPTVQRLAEECPRIVAIKDSSGDLPHMMRMITAVRPLRPDFSFMTGWDAALMPMLLIGCDGGTNATSGVVPEITRRLFDLTLLGRMDQARDLQFRLLTLFDAMIQNCEFPEGFRAALALRGFKPGSGRQPQSASQKLEVDKLRNQLQCMLSAEGFVDEPVGGCPAGKNDPNPDDVAKIVHGVVEELRRRGLAN</sequence>
<comment type="caution">
    <text evidence="7">The sequence shown here is derived from an EMBL/GenBank/DDBJ whole genome shotgun (WGS) entry which is preliminary data.</text>
</comment>
<accession>A0A368KJ87</accession>
<dbReference type="PROSITE" id="PS00665">
    <property type="entry name" value="DHDPS_1"/>
    <property type="match status" value="1"/>
</dbReference>
<dbReference type="Proteomes" id="UP000253562">
    <property type="component" value="Unassembled WGS sequence"/>
</dbReference>
<comment type="similarity">
    <text evidence="1 4">Belongs to the DapA family.</text>
</comment>
<dbReference type="SUPFAM" id="SSF51569">
    <property type="entry name" value="Aldolase"/>
    <property type="match status" value="1"/>
</dbReference>